<dbReference type="OrthoDB" id="3648721at2"/>
<protein>
    <recommendedName>
        <fullName evidence="2">Peptidase C1A papain C-terminal domain-containing protein</fullName>
    </recommendedName>
</protein>
<dbReference type="GO" id="GO:0008234">
    <property type="term" value="F:cysteine-type peptidase activity"/>
    <property type="evidence" value="ECO:0007669"/>
    <property type="project" value="InterPro"/>
</dbReference>
<evidence type="ECO:0000313" key="4">
    <source>
        <dbReference type="Proteomes" id="UP000261284"/>
    </source>
</evidence>
<dbReference type="CDD" id="cd02619">
    <property type="entry name" value="Peptidase_C1"/>
    <property type="match status" value="1"/>
</dbReference>
<dbReference type="SMART" id="SM00645">
    <property type="entry name" value="Pept_C1"/>
    <property type="match status" value="1"/>
</dbReference>
<dbReference type="AlphaFoldDB" id="A0A3E1NR57"/>
<keyword evidence="4" id="KW-1185">Reference proteome</keyword>
<organism evidence="3 4">
    <name type="scientific">Deminuibacter soli</name>
    <dbReference type="NCBI Taxonomy" id="2291815"/>
    <lineage>
        <taxon>Bacteria</taxon>
        <taxon>Pseudomonadati</taxon>
        <taxon>Bacteroidota</taxon>
        <taxon>Chitinophagia</taxon>
        <taxon>Chitinophagales</taxon>
        <taxon>Chitinophagaceae</taxon>
        <taxon>Deminuibacter</taxon>
    </lineage>
</organism>
<comment type="caution">
    <text evidence="3">The sequence shown here is derived from an EMBL/GenBank/DDBJ whole genome shotgun (WGS) entry which is preliminary data.</text>
</comment>
<dbReference type="InterPro" id="IPR038765">
    <property type="entry name" value="Papain-like_cys_pep_sf"/>
</dbReference>
<dbReference type="Pfam" id="PF00112">
    <property type="entry name" value="Peptidase_C1"/>
    <property type="match status" value="1"/>
</dbReference>
<sequence>MPAKRILNILPSKDQHSDWEIDHAFTAGYLKQRKTLPATVDLRDKQWKISNQGTSGSCVGWATADGVLRWHFTKKKQLKPNEMLSVRFIWMGAKETDNFHTRPTSFIERAGTSLKSALDLARKYGCVPAKDLPFDAGKLYQGPEEELYALASQYKISGYFNLIKKRADKAATWRTWLGCGGGPILACLDVDNAFSNAAKTKGKLEKYDKGNLGSTHAVAIVGYTEDAFIIRNSFGTEWGDKGFGYASDAYAVAAFSEAYGIAL</sequence>
<name>A0A3E1NR57_9BACT</name>
<dbReference type="GO" id="GO:0006508">
    <property type="term" value="P:proteolysis"/>
    <property type="evidence" value="ECO:0007669"/>
    <property type="project" value="InterPro"/>
</dbReference>
<proteinExistence type="inferred from homology"/>
<reference evidence="3 4" key="1">
    <citation type="submission" date="2018-08" db="EMBL/GenBank/DDBJ databases">
        <title>Chitinophagaceae sp. K23C18032701, a novel bacterium isolated from forest soil.</title>
        <authorList>
            <person name="Wang C."/>
        </authorList>
    </citation>
    <scope>NUCLEOTIDE SEQUENCE [LARGE SCALE GENOMIC DNA]</scope>
    <source>
        <strain evidence="3 4">K23C18032701</strain>
    </source>
</reference>
<comment type="similarity">
    <text evidence="1">Belongs to the peptidase C1 family.</text>
</comment>
<evidence type="ECO:0000256" key="1">
    <source>
        <dbReference type="ARBA" id="ARBA00008455"/>
    </source>
</evidence>
<dbReference type="Gene3D" id="3.90.70.10">
    <property type="entry name" value="Cysteine proteinases"/>
    <property type="match status" value="1"/>
</dbReference>
<dbReference type="RefSeq" id="WP_116846176.1">
    <property type="nucleotide sequence ID" value="NZ_QTJU01000001.1"/>
</dbReference>
<dbReference type="InterPro" id="IPR013128">
    <property type="entry name" value="Peptidase_C1A"/>
</dbReference>
<dbReference type="EMBL" id="QTJU01000001">
    <property type="protein sequence ID" value="RFM30421.1"/>
    <property type="molecule type" value="Genomic_DNA"/>
</dbReference>
<dbReference type="SUPFAM" id="SSF54001">
    <property type="entry name" value="Cysteine proteinases"/>
    <property type="match status" value="1"/>
</dbReference>
<gene>
    <name evidence="3" type="ORF">DXN05_05550</name>
</gene>
<feature type="domain" description="Peptidase C1A papain C-terminal" evidence="2">
    <location>
        <begin position="36"/>
        <end position="253"/>
    </location>
</feature>
<accession>A0A3E1NR57</accession>
<dbReference type="PANTHER" id="PTHR12411">
    <property type="entry name" value="CYSTEINE PROTEASE FAMILY C1-RELATED"/>
    <property type="match status" value="1"/>
</dbReference>
<dbReference type="Proteomes" id="UP000261284">
    <property type="component" value="Unassembled WGS sequence"/>
</dbReference>
<dbReference type="InterPro" id="IPR000668">
    <property type="entry name" value="Peptidase_C1A_C"/>
</dbReference>
<evidence type="ECO:0000313" key="3">
    <source>
        <dbReference type="EMBL" id="RFM30421.1"/>
    </source>
</evidence>
<evidence type="ECO:0000259" key="2">
    <source>
        <dbReference type="SMART" id="SM00645"/>
    </source>
</evidence>